<keyword evidence="2" id="KW-1185">Reference proteome</keyword>
<organism evidence="1 2">
    <name type="scientific">Dictyobacter kobayashii</name>
    <dbReference type="NCBI Taxonomy" id="2014872"/>
    <lineage>
        <taxon>Bacteria</taxon>
        <taxon>Bacillati</taxon>
        <taxon>Chloroflexota</taxon>
        <taxon>Ktedonobacteria</taxon>
        <taxon>Ktedonobacterales</taxon>
        <taxon>Dictyobacteraceae</taxon>
        <taxon>Dictyobacter</taxon>
    </lineage>
</organism>
<dbReference type="EMBL" id="BIFS01000001">
    <property type="protein sequence ID" value="GCE20119.1"/>
    <property type="molecule type" value="Genomic_DNA"/>
</dbReference>
<protein>
    <submittedName>
        <fullName evidence="1">Uncharacterized protein</fullName>
    </submittedName>
</protein>
<proteinExistence type="predicted"/>
<gene>
    <name evidence="1" type="ORF">KDK_39190</name>
</gene>
<evidence type="ECO:0000313" key="1">
    <source>
        <dbReference type="EMBL" id="GCE20119.1"/>
    </source>
</evidence>
<name>A0A402AM51_9CHLR</name>
<dbReference type="OrthoDB" id="3078157at2"/>
<dbReference type="AlphaFoldDB" id="A0A402AM51"/>
<accession>A0A402AM51</accession>
<reference evidence="2" key="1">
    <citation type="submission" date="2018-12" db="EMBL/GenBank/DDBJ databases">
        <title>Tengunoibacter tsumagoiensis gen. nov., sp. nov., Dictyobacter kobayashii sp. nov., D. alpinus sp. nov., and D. joshuensis sp. nov. and description of Dictyobacteraceae fam. nov. within the order Ktedonobacterales isolated from Tengu-no-mugimeshi.</title>
        <authorList>
            <person name="Wang C.M."/>
            <person name="Zheng Y."/>
            <person name="Sakai Y."/>
            <person name="Toyoda A."/>
            <person name="Minakuchi Y."/>
            <person name="Abe K."/>
            <person name="Yokota A."/>
            <person name="Yabe S."/>
        </authorList>
    </citation>
    <scope>NUCLEOTIDE SEQUENCE [LARGE SCALE GENOMIC DNA]</scope>
    <source>
        <strain evidence="2">Uno11</strain>
    </source>
</reference>
<comment type="caution">
    <text evidence="1">The sequence shown here is derived from an EMBL/GenBank/DDBJ whole genome shotgun (WGS) entry which is preliminary data.</text>
</comment>
<dbReference type="RefSeq" id="WP_126551845.1">
    <property type="nucleotide sequence ID" value="NZ_BIFS01000001.1"/>
</dbReference>
<evidence type="ECO:0000313" key="2">
    <source>
        <dbReference type="Proteomes" id="UP000287188"/>
    </source>
</evidence>
<sequence length="271" mass="30456">MEYHAAIIAEFGAYIRAKWPTMTIAVSGWGMSFRQETDIPYLRKMSGPLDYITDVTDQSIASPRPLRKQIIQALDSSFGSLGGTIMVPPQRWGRQRWFLPHAELSRSRIASLAEDGGSAFEFFAGPLVNPQYEMMTKFVGTILTQPTMSTKEGLALVVEDMFAPRSSGVREELVQLFLQAETDYFSRIEPVSGEFDFEPLIGEEAGPPIYLDRLPADTVQQYRHDLYSWNEAFAPLIKAMHKTEAAIKIVHCVHAVLRDIDDKMTSGTKQS</sequence>
<dbReference type="Proteomes" id="UP000287188">
    <property type="component" value="Unassembled WGS sequence"/>
</dbReference>